<reference evidence="1" key="1">
    <citation type="submission" date="2023-04" db="EMBL/GenBank/DDBJ databases">
        <title>A chromosome-level genome assembly of the parasitoid wasp Eretmocerus hayati.</title>
        <authorList>
            <person name="Zhong Y."/>
            <person name="Liu S."/>
            <person name="Liu Y."/>
        </authorList>
    </citation>
    <scope>NUCLEOTIDE SEQUENCE</scope>
    <source>
        <strain evidence="1">ZJU_SS_LIU_2023</strain>
    </source>
</reference>
<evidence type="ECO:0000313" key="1">
    <source>
        <dbReference type="EMBL" id="KAJ8671607.1"/>
    </source>
</evidence>
<comment type="caution">
    <text evidence="1">The sequence shown here is derived from an EMBL/GenBank/DDBJ whole genome shotgun (WGS) entry which is preliminary data.</text>
</comment>
<gene>
    <name evidence="1" type="ORF">QAD02_002866</name>
</gene>
<dbReference type="Proteomes" id="UP001239111">
    <property type="component" value="Chromosome 3"/>
</dbReference>
<evidence type="ECO:0000313" key="2">
    <source>
        <dbReference type="Proteomes" id="UP001239111"/>
    </source>
</evidence>
<dbReference type="EMBL" id="CM056743">
    <property type="protein sequence ID" value="KAJ8671607.1"/>
    <property type="molecule type" value="Genomic_DNA"/>
</dbReference>
<proteinExistence type="predicted"/>
<organism evidence="1 2">
    <name type="scientific">Eretmocerus hayati</name>
    <dbReference type="NCBI Taxonomy" id="131215"/>
    <lineage>
        <taxon>Eukaryota</taxon>
        <taxon>Metazoa</taxon>
        <taxon>Ecdysozoa</taxon>
        <taxon>Arthropoda</taxon>
        <taxon>Hexapoda</taxon>
        <taxon>Insecta</taxon>
        <taxon>Pterygota</taxon>
        <taxon>Neoptera</taxon>
        <taxon>Endopterygota</taxon>
        <taxon>Hymenoptera</taxon>
        <taxon>Apocrita</taxon>
        <taxon>Proctotrupomorpha</taxon>
        <taxon>Chalcidoidea</taxon>
        <taxon>Aphelinidae</taxon>
        <taxon>Aphelininae</taxon>
        <taxon>Eretmocerus</taxon>
    </lineage>
</organism>
<name>A0ACC2NN04_9HYME</name>
<protein>
    <submittedName>
        <fullName evidence="1">Uncharacterized protein</fullName>
    </submittedName>
</protein>
<sequence>MDPQVSEATALKLSEIHENAALAEAKIGEEIAGRSAPADRIHADVGQWSAQKCAEGPEVDATPRNFIEVVLEVDEDNLSPERPDFGTLYPHPVDALEQGTLWQQREDARLLERQRRTGEGSRALQAVDPVRGSSEDVGEGASGSLGLVEALLLAEGVDLASEGAFRTDEEMLAPPPEFADEATTSKPQPVEKE</sequence>
<accession>A0ACC2NN04</accession>
<keyword evidence="2" id="KW-1185">Reference proteome</keyword>